<sequence length="172" mass="19874">MSWITLGHAFVVIYFLFSSLAKLVNYPYFVEQLPRTLARTYSHLLAIIIIFTELTLTIALIFRFHTSSILVGLILLVFIFTVYIFIMIQKGITKEDCGCYGGFLKERLDYQKVIQNSLLIILLLILLLQPSSTAQLRDYGLAIVGFITYMLLHHFYQKLQQNQVKLAKIKSM</sequence>
<protein>
    <recommendedName>
        <fullName evidence="6">Methylamine utilisation protein MauE domain-containing protein</fullName>
    </recommendedName>
</protein>
<name>A0A5Q2TIN3_9BACI</name>
<keyword evidence="4 5" id="KW-0472">Membrane</keyword>
<evidence type="ECO:0000256" key="4">
    <source>
        <dbReference type="ARBA" id="ARBA00023136"/>
    </source>
</evidence>
<dbReference type="UniPathway" id="UPA00895"/>
<dbReference type="RefSeq" id="WP_153790339.1">
    <property type="nucleotide sequence ID" value="NZ_CP045915.1"/>
</dbReference>
<dbReference type="AlphaFoldDB" id="A0A5Q2TIN3"/>
<reference evidence="7 8" key="1">
    <citation type="submission" date="2019-11" db="EMBL/GenBank/DDBJ databases">
        <title>Gracilibacillus salitolerans sp. nov., a moderate halophile isolated from a saline soil in northwest China.</title>
        <authorList>
            <person name="Gan L."/>
        </authorList>
    </citation>
    <scope>NUCLEOTIDE SEQUENCE [LARGE SCALE GENOMIC DNA]</scope>
    <source>
        <strain evidence="7 8">SCU50</strain>
    </source>
</reference>
<dbReference type="Proteomes" id="UP000339690">
    <property type="component" value="Chromosome"/>
</dbReference>
<evidence type="ECO:0000256" key="5">
    <source>
        <dbReference type="SAM" id="Phobius"/>
    </source>
</evidence>
<evidence type="ECO:0000256" key="1">
    <source>
        <dbReference type="ARBA" id="ARBA00004141"/>
    </source>
</evidence>
<feature type="domain" description="Methylamine utilisation protein MauE" evidence="6">
    <location>
        <begin position="8"/>
        <end position="128"/>
    </location>
</feature>
<dbReference type="Pfam" id="PF07291">
    <property type="entry name" value="MauE"/>
    <property type="match status" value="1"/>
</dbReference>
<feature type="transmembrane region" description="Helical" evidence="5">
    <location>
        <begin position="68"/>
        <end position="86"/>
    </location>
</feature>
<evidence type="ECO:0000256" key="3">
    <source>
        <dbReference type="ARBA" id="ARBA00022989"/>
    </source>
</evidence>
<keyword evidence="2 5" id="KW-0812">Transmembrane</keyword>
<proteinExistence type="predicted"/>
<accession>A0A5Q2TIN3</accession>
<feature type="transmembrane region" description="Helical" evidence="5">
    <location>
        <begin position="6"/>
        <end position="29"/>
    </location>
</feature>
<gene>
    <name evidence="7" type="ORF">GI584_04085</name>
</gene>
<organism evidence="7 8">
    <name type="scientific">Gracilibacillus salitolerans</name>
    <dbReference type="NCBI Taxonomy" id="2663022"/>
    <lineage>
        <taxon>Bacteria</taxon>
        <taxon>Bacillati</taxon>
        <taxon>Bacillota</taxon>
        <taxon>Bacilli</taxon>
        <taxon>Bacillales</taxon>
        <taxon>Bacillaceae</taxon>
        <taxon>Gracilibacillus</taxon>
    </lineage>
</organism>
<evidence type="ECO:0000256" key="2">
    <source>
        <dbReference type="ARBA" id="ARBA00022692"/>
    </source>
</evidence>
<evidence type="ECO:0000259" key="6">
    <source>
        <dbReference type="Pfam" id="PF07291"/>
    </source>
</evidence>
<keyword evidence="3 5" id="KW-1133">Transmembrane helix</keyword>
<dbReference type="GO" id="GO:0016020">
    <property type="term" value="C:membrane"/>
    <property type="evidence" value="ECO:0007669"/>
    <property type="project" value="UniProtKB-SubCell"/>
</dbReference>
<feature type="transmembrane region" description="Helical" evidence="5">
    <location>
        <begin position="113"/>
        <end position="133"/>
    </location>
</feature>
<dbReference type="EMBL" id="CP045915">
    <property type="protein sequence ID" value="QGH33268.1"/>
    <property type="molecule type" value="Genomic_DNA"/>
</dbReference>
<evidence type="ECO:0000313" key="7">
    <source>
        <dbReference type="EMBL" id="QGH33268.1"/>
    </source>
</evidence>
<dbReference type="KEGG" id="grc:GI584_04085"/>
<dbReference type="GO" id="GO:0030416">
    <property type="term" value="P:methylamine metabolic process"/>
    <property type="evidence" value="ECO:0007669"/>
    <property type="project" value="InterPro"/>
</dbReference>
<feature type="transmembrane region" description="Helical" evidence="5">
    <location>
        <begin position="41"/>
        <end position="62"/>
    </location>
</feature>
<comment type="subcellular location">
    <subcellularLocation>
        <location evidence="1">Membrane</location>
        <topology evidence="1">Multi-pass membrane protein</topology>
    </subcellularLocation>
</comment>
<evidence type="ECO:0000313" key="8">
    <source>
        <dbReference type="Proteomes" id="UP000339690"/>
    </source>
</evidence>
<keyword evidence="8" id="KW-1185">Reference proteome</keyword>
<feature type="transmembrane region" description="Helical" evidence="5">
    <location>
        <begin position="139"/>
        <end position="156"/>
    </location>
</feature>
<dbReference type="InterPro" id="IPR009908">
    <property type="entry name" value="Methylamine_util_MauE"/>
</dbReference>